<dbReference type="RefSeq" id="WP_165450002.1">
    <property type="nucleotide sequence ID" value="NZ_UYIG01000013.1"/>
</dbReference>
<feature type="compositionally biased region" description="Polar residues" evidence="1">
    <location>
        <begin position="42"/>
        <end position="61"/>
    </location>
</feature>
<keyword evidence="2" id="KW-0472">Membrane</keyword>
<evidence type="ECO:0000313" key="4">
    <source>
        <dbReference type="EMBL" id="VDG27433.1"/>
    </source>
</evidence>
<evidence type="ECO:0000256" key="3">
    <source>
        <dbReference type="SAM" id="SignalP"/>
    </source>
</evidence>
<dbReference type="AlphaFoldDB" id="A0A660DVR2"/>
<feature type="signal peptide" evidence="3">
    <location>
        <begin position="1"/>
        <end position="24"/>
    </location>
</feature>
<keyword evidence="2" id="KW-1133">Transmembrane helix</keyword>
<evidence type="ECO:0000256" key="1">
    <source>
        <dbReference type="SAM" id="MobiDB-lite"/>
    </source>
</evidence>
<accession>A0A660DVR2</accession>
<proteinExistence type="predicted"/>
<organism evidence="4 5">
    <name type="scientific">Lactiplantibacillus mudanjiangensis</name>
    <dbReference type="NCBI Taxonomy" id="1296538"/>
    <lineage>
        <taxon>Bacteria</taxon>
        <taxon>Bacillati</taxon>
        <taxon>Bacillota</taxon>
        <taxon>Bacilli</taxon>
        <taxon>Lactobacillales</taxon>
        <taxon>Lactobacillaceae</taxon>
        <taxon>Lactiplantibacillus</taxon>
    </lineage>
</organism>
<dbReference type="NCBIfam" id="TIGR01167">
    <property type="entry name" value="LPXTG_anchor"/>
    <property type="match status" value="1"/>
</dbReference>
<feature type="region of interest" description="Disordered" evidence="1">
    <location>
        <begin position="42"/>
        <end position="77"/>
    </location>
</feature>
<sequence length="135" mass="14467">MKRLLISGLLFLMMLFGVSRPTLAATTDQTTTSVGFYAGTSSASASDTIDPSIPNGSTPYAQTPRKKTNKSGTSNHAGDMIQTATLKKALAHGRLPQTGEMLPMYWVILGGLSLLALLLMLLVLRQARSLAERNE</sequence>
<keyword evidence="2" id="KW-0812">Transmembrane</keyword>
<protein>
    <submittedName>
        <fullName evidence="4">Cell surface protein [Lactobacillus plantarum]</fullName>
    </submittedName>
</protein>
<feature type="chain" id="PRO_5024915678" evidence="3">
    <location>
        <begin position="25"/>
        <end position="135"/>
    </location>
</feature>
<dbReference type="EMBL" id="UYIG01000013">
    <property type="protein sequence ID" value="VDG27433.1"/>
    <property type="molecule type" value="Genomic_DNA"/>
</dbReference>
<gene>
    <name evidence="4" type="ORF">MUDAN_MDHGFNIF_02313</name>
</gene>
<evidence type="ECO:0000256" key="2">
    <source>
        <dbReference type="SAM" id="Phobius"/>
    </source>
</evidence>
<name>A0A660DVR2_9LACO</name>
<evidence type="ECO:0000313" key="5">
    <source>
        <dbReference type="Proteomes" id="UP000289996"/>
    </source>
</evidence>
<keyword evidence="5" id="KW-1185">Reference proteome</keyword>
<keyword evidence="3" id="KW-0732">Signal</keyword>
<feature type="transmembrane region" description="Helical" evidence="2">
    <location>
        <begin position="104"/>
        <end position="124"/>
    </location>
</feature>
<dbReference type="Proteomes" id="UP000289996">
    <property type="component" value="Unassembled WGS sequence"/>
</dbReference>
<reference evidence="4 5" key="1">
    <citation type="submission" date="2018-11" db="EMBL/GenBank/DDBJ databases">
        <authorList>
            <person name="Wuyts S."/>
        </authorList>
    </citation>
    <scope>NUCLEOTIDE SEQUENCE [LARGE SCALE GENOMIC DNA]</scope>
    <source>
        <strain evidence="4">Lactobacillus mudanjiangensis AMBF249</strain>
    </source>
</reference>